<feature type="region of interest" description="Disordered" evidence="1">
    <location>
        <begin position="1"/>
        <end position="21"/>
    </location>
</feature>
<feature type="transmembrane region" description="Helical" evidence="2">
    <location>
        <begin position="74"/>
        <end position="91"/>
    </location>
</feature>
<name>A0A6J4V0R6_9BACT</name>
<evidence type="ECO:0008006" key="4">
    <source>
        <dbReference type="Google" id="ProtNLM"/>
    </source>
</evidence>
<keyword evidence="2" id="KW-0812">Transmembrane</keyword>
<dbReference type="AlphaFoldDB" id="A0A6J4V0R6"/>
<dbReference type="EMBL" id="CADCWK010000183">
    <property type="protein sequence ID" value="CAA9562116.1"/>
    <property type="molecule type" value="Genomic_DNA"/>
</dbReference>
<evidence type="ECO:0000256" key="1">
    <source>
        <dbReference type="SAM" id="MobiDB-lite"/>
    </source>
</evidence>
<accession>A0A6J4V0R6</accession>
<feature type="transmembrane region" description="Helical" evidence="2">
    <location>
        <begin position="97"/>
        <end position="115"/>
    </location>
</feature>
<gene>
    <name evidence="3" type="ORF">AVDCRST_MAG33-1765</name>
</gene>
<organism evidence="3">
    <name type="scientific">uncultured Thermomicrobiales bacterium</name>
    <dbReference type="NCBI Taxonomy" id="1645740"/>
    <lineage>
        <taxon>Bacteria</taxon>
        <taxon>Pseudomonadati</taxon>
        <taxon>Thermomicrobiota</taxon>
        <taxon>Thermomicrobia</taxon>
        <taxon>Thermomicrobiales</taxon>
        <taxon>environmental samples</taxon>
    </lineage>
</organism>
<sequence>MTTQTSDGDGGQDEPRPPTTRLEREVAEILERSERQPISFTDEVRRRGNATRAAARQSSARPESLQARFERLGSGRYLVVAVAAAVLAFVVRDISPLFANLLAIVCIAAIFIPVVQRFRQPESPVSRSWRGQDLGGGLSRPGGVERIFDRFRRPPRI</sequence>
<proteinExistence type="predicted"/>
<protein>
    <recommendedName>
        <fullName evidence="4">DUF3040 domain-containing protein</fullName>
    </recommendedName>
</protein>
<evidence type="ECO:0000256" key="2">
    <source>
        <dbReference type="SAM" id="Phobius"/>
    </source>
</evidence>
<reference evidence="3" key="1">
    <citation type="submission" date="2020-02" db="EMBL/GenBank/DDBJ databases">
        <authorList>
            <person name="Meier V. D."/>
        </authorList>
    </citation>
    <scope>NUCLEOTIDE SEQUENCE</scope>
    <source>
        <strain evidence="3">AVDCRST_MAG33</strain>
    </source>
</reference>
<keyword evidence="2" id="KW-0472">Membrane</keyword>
<keyword evidence="2" id="KW-1133">Transmembrane helix</keyword>
<evidence type="ECO:0000313" key="3">
    <source>
        <dbReference type="EMBL" id="CAA9562116.1"/>
    </source>
</evidence>